<feature type="compositionally biased region" description="Low complexity" evidence="1">
    <location>
        <begin position="26"/>
        <end position="39"/>
    </location>
</feature>
<feature type="region of interest" description="Disordered" evidence="1">
    <location>
        <begin position="90"/>
        <end position="123"/>
    </location>
</feature>
<dbReference type="Proteomes" id="UP000007752">
    <property type="component" value="Chromosome 4"/>
</dbReference>
<proteinExistence type="predicted"/>
<feature type="signal peptide" evidence="2">
    <location>
        <begin position="1"/>
        <end position="20"/>
    </location>
</feature>
<keyword evidence="2" id="KW-0732">Signal</keyword>
<reference evidence="3" key="2">
    <citation type="submission" date="2008-12" db="EMBL/GenBank/DDBJ databases">
        <title>Improved gene annotation of the rice (Oryza sativa) genomes.</title>
        <authorList>
            <person name="Wang J."/>
            <person name="Li R."/>
            <person name="Fan W."/>
            <person name="Huang Q."/>
            <person name="Zhang J."/>
            <person name="Zhou Y."/>
            <person name="Hu Y."/>
            <person name="Zi S."/>
            <person name="Li J."/>
            <person name="Ni P."/>
            <person name="Zheng H."/>
            <person name="Zhang Y."/>
            <person name="Zhao M."/>
            <person name="Hao Q."/>
            <person name="McDermott J."/>
            <person name="Samudrala R."/>
            <person name="Kristiansen K."/>
            <person name="Wong G.K.-S."/>
        </authorList>
    </citation>
    <scope>NUCLEOTIDE SEQUENCE</scope>
</reference>
<dbReference type="EMBL" id="CM000141">
    <property type="protein sequence ID" value="EAZ31516.1"/>
    <property type="molecule type" value="Genomic_DNA"/>
</dbReference>
<gene>
    <name evidence="3" type="ORF">OsJ_15657</name>
</gene>
<reference evidence="3" key="1">
    <citation type="journal article" date="2005" name="PLoS Biol.">
        <title>The genomes of Oryza sativa: a history of duplications.</title>
        <authorList>
            <person name="Yu J."/>
            <person name="Wang J."/>
            <person name="Lin W."/>
            <person name="Li S."/>
            <person name="Li H."/>
            <person name="Zhou J."/>
            <person name="Ni P."/>
            <person name="Dong W."/>
            <person name="Hu S."/>
            <person name="Zeng C."/>
            <person name="Zhang J."/>
            <person name="Zhang Y."/>
            <person name="Li R."/>
            <person name="Xu Z."/>
            <person name="Li S."/>
            <person name="Li X."/>
            <person name="Zheng H."/>
            <person name="Cong L."/>
            <person name="Lin L."/>
            <person name="Yin J."/>
            <person name="Geng J."/>
            <person name="Li G."/>
            <person name="Shi J."/>
            <person name="Liu J."/>
            <person name="Lv H."/>
            <person name="Li J."/>
            <person name="Wang J."/>
            <person name="Deng Y."/>
            <person name="Ran L."/>
            <person name="Shi X."/>
            <person name="Wang X."/>
            <person name="Wu Q."/>
            <person name="Li C."/>
            <person name="Ren X."/>
            <person name="Wang J."/>
            <person name="Wang X."/>
            <person name="Li D."/>
            <person name="Liu D."/>
            <person name="Zhang X."/>
            <person name="Ji Z."/>
            <person name="Zhao W."/>
            <person name="Sun Y."/>
            <person name="Zhang Z."/>
            <person name="Bao J."/>
            <person name="Han Y."/>
            <person name="Dong L."/>
            <person name="Ji J."/>
            <person name="Chen P."/>
            <person name="Wu S."/>
            <person name="Liu J."/>
            <person name="Xiao Y."/>
            <person name="Bu D."/>
            <person name="Tan J."/>
            <person name="Yang L."/>
            <person name="Ye C."/>
            <person name="Zhang J."/>
            <person name="Xu J."/>
            <person name="Zhou Y."/>
            <person name="Yu Y."/>
            <person name="Zhang B."/>
            <person name="Zhuang S."/>
            <person name="Wei H."/>
            <person name="Liu B."/>
            <person name="Lei M."/>
            <person name="Yu H."/>
            <person name="Li Y."/>
            <person name="Xu H."/>
            <person name="Wei S."/>
            <person name="He X."/>
            <person name="Fang L."/>
            <person name="Zhang Z."/>
            <person name="Zhang Y."/>
            <person name="Huang X."/>
            <person name="Su Z."/>
            <person name="Tong W."/>
            <person name="Li J."/>
            <person name="Tong Z."/>
            <person name="Li S."/>
            <person name="Ye J."/>
            <person name="Wang L."/>
            <person name="Fang L."/>
            <person name="Lei T."/>
            <person name="Chen C."/>
            <person name="Chen H."/>
            <person name="Xu Z."/>
            <person name="Li H."/>
            <person name="Huang H."/>
            <person name="Zhang F."/>
            <person name="Xu H."/>
            <person name="Li N."/>
            <person name="Zhao C."/>
            <person name="Li S."/>
            <person name="Dong L."/>
            <person name="Huang Y."/>
            <person name="Li L."/>
            <person name="Xi Y."/>
            <person name="Qi Q."/>
            <person name="Li W."/>
            <person name="Zhang B."/>
            <person name="Hu W."/>
            <person name="Zhang Y."/>
            <person name="Tian X."/>
            <person name="Jiao Y."/>
            <person name="Liang X."/>
            <person name="Jin J."/>
            <person name="Gao L."/>
            <person name="Zheng W."/>
            <person name="Hao B."/>
            <person name="Liu S."/>
            <person name="Wang W."/>
            <person name="Yuan L."/>
            <person name="Cao M."/>
            <person name="McDermott J."/>
            <person name="Samudrala R."/>
            <person name="Wang J."/>
            <person name="Wong G.K."/>
            <person name="Yang H."/>
        </authorList>
    </citation>
    <scope>NUCLEOTIDE SEQUENCE [LARGE SCALE GENOMIC DNA]</scope>
</reference>
<feature type="region of interest" description="Disordered" evidence="1">
    <location>
        <begin position="22"/>
        <end position="62"/>
    </location>
</feature>
<accession>A3AW27</accession>
<dbReference type="AlphaFoldDB" id="A3AW27"/>
<evidence type="ECO:0000256" key="1">
    <source>
        <dbReference type="SAM" id="MobiDB-lite"/>
    </source>
</evidence>
<evidence type="ECO:0000256" key="2">
    <source>
        <dbReference type="SAM" id="SignalP"/>
    </source>
</evidence>
<name>A3AW27_ORYSJ</name>
<feature type="chain" id="PRO_5002651580" evidence="2">
    <location>
        <begin position="21"/>
        <end position="172"/>
    </location>
</feature>
<protein>
    <submittedName>
        <fullName evidence="3">Uncharacterized protein</fullName>
    </submittedName>
</protein>
<organism evidence="3">
    <name type="scientific">Oryza sativa subsp. japonica</name>
    <name type="common">Rice</name>
    <dbReference type="NCBI Taxonomy" id="39947"/>
    <lineage>
        <taxon>Eukaryota</taxon>
        <taxon>Viridiplantae</taxon>
        <taxon>Streptophyta</taxon>
        <taxon>Embryophyta</taxon>
        <taxon>Tracheophyta</taxon>
        <taxon>Spermatophyta</taxon>
        <taxon>Magnoliopsida</taxon>
        <taxon>Liliopsida</taxon>
        <taxon>Poales</taxon>
        <taxon>Poaceae</taxon>
        <taxon>BOP clade</taxon>
        <taxon>Oryzoideae</taxon>
        <taxon>Oryzeae</taxon>
        <taxon>Oryzinae</taxon>
        <taxon>Oryza</taxon>
        <taxon>Oryza sativa</taxon>
    </lineage>
</organism>
<evidence type="ECO:0000313" key="3">
    <source>
        <dbReference type="EMBL" id="EAZ31516.1"/>
    </source>
</evidence>
<feature type="compositionally biased region" description="Basic and acidic residues" evidence="1">
    <location>
        <begin position="98"/>
        <end position="109"/>
    </location>
</feature>
<sequence length="172" mass="17324">MNPAASFLPLLPLRLAAARAARRQSRPAARTAAAGPLSPTSLRFGRARKRHDGAAVTARSRPLRPDLAGSRLAAGRAAAKAGGVRRRAVVVEGGGDGDGGRDGVSRGREGGSGGPCAATAAVSPRSAPLGRIWRVASGGGRRRRSNRDGWRRQWATAAAVVVAAVGGGGGIG</sequence>